<feature type="non-terminal residue" evidence="1">
    <location>
        <position position="69"/>
    </location>
</feature>
<name>A0A9J6B478_SOLCO</name>
<accession>A0A9J6B478</accession>
<sequence>MRPIRRFYVHSLTFSPCTVNWTNTSTLIVLPRSGLFTIDVRGIIWCRSTWPVFLHMSFLFLFKRQNCLL</sequence>
<evidence type="ECO:0000313" key="1">
    <source>
        <dbReference type="EMBL" id="KAG5631424.1"/>
    </source>
</evidence>
<evidence type="ECO:0000313" key="2">
    <source>
        <dbReference type="Proteomes" id="UP000824120"/>
    </source>
</evidence>
<proteinExistence type="predicted"/>
<protein>
    <submittedName>
        <fullName evidence="1">Uncharacterized protein</fullName>
    </submittedName>
</protein>
<gene>
    <name evidence="1" type="ORF">H5410_003141</name>
</gene>
<reference evidence="1 2" key="1">
    <citation type="submission" date="2020-09" db="EMBL/GenBank/DDBJ databases">
        <title>De no assembly of potato wild relative species, Solanum commersonii.</title>
        <authorList>
            <person name="Cho K."/>
        </authorList>
    </citation>
    <scope>NUCLEOTIDE SEQUENCE [LARGE SCALE GENOMIC DNA]</scope>
    <source>
        <strain evidence="1">LZ3.2</strain>
        <tissue evidence="1">Leaf</tissue>
    </source>
</reference>
<dbReference type="EMBL" id="JACXVP010000001">
    <property type="protein sequence ID" value="KAG5631424.1"/>
    <property type="molecule type" value="Genomic_DNA"/>
</dbReference>
<comment type="caution">
    <text evidence="1">The sequence shown here is derived from an EMBL/GenBank/DDBJ whole genome shotgun (WGS) entry which is preliminary data.</text>
</comment>
<organism evidence="1 2">
    <name type="scientific">Solanum commersonii</name>
    <name type="common">Commerson's wild potato</name>
    <name type="synonym">Commerson's nightshade</name>
    <dbReference type="NCBI Taxonomy" id="4109"/>
    <lineage>
        <taxon>Eukaryota</taxon>
        <taxon>Viridiplantae</taxon>
        <taxon>Streptophyta</taxon>
        <taxon>Embryophyta</taxon>
        <taxon>Tracheophyta</taxon>
        <taxon>Spermatophyta</taxon>
        <taxon>Magnoliopsida</taxon>
        <taxon>eudicotyledons</taxon>
        <taxon>Gunneridae</taxon>
        <taxon>Pentapetalae</taxon>
        <taxon>asterids</taxon>
        <taxon>lamiids</taxon>
        <taxon>Solanales</taxon>
        <taxon>Solanaceae</taxon>
        <taxon>Solanoideae</taxon>
        <taxon>Solaneae</taxon>
        <taxon>Solanum</taxon>
    </lineage>
</organism>
<dbReference type="AlphaFoldDB" id="A0A9J6B478"/>
<dbReference type="Proteomes" id="UP000824120">
    <property type="component" value="Chromosome 1"/>
</dbReference>
<keyword evidence="2" id="KW-1185">Reference proteome</keyword>